<dbReference type="AlphaFoldDB" id="A0A9P6AI71"/>
<evidence type="ECO:0000313" key="1">
    <source>
        <dbReference type="EMBL" id="KAF9506012.1"/>
    </source>
</evidence>
<proteinExistence type="predicted"/>
<name>A0A9P6AI71_9AGAM</name>
<gene>
    <name evidence="1" type="ORF">BS47DRAFT_1367663</name>
</gene>
<dbReference type="EMBL" id="MU129128">
    <property type="protein sequence ID" value="KAF9506012.1"/>
    <property type="molecule type" value="Genomic_DNA"/>
</dbReference>
<dbReference type="Proteomes" id="UP000886523">
    <property type="component" value="Unassembled WGS sequence"/>
</dbReference>
<protein>
    <submittedName>
        <fullName evidence="1">Uncharacterized protein</fullName>
    </submittedName>
</protein>
<organism evidence="1 2">
    <name type="scientific">Hydnum rufescens UP504</name>
    <dbReference type="NCBI Taxonomy" id="1448309"/>
    <lineage>
        <taxon>Eukaryota</taxon>
        <taxon>Fungi</taxon>
        <taxon>Dikarya</taxon>
        <taxon>Basidiomycota</taxon>
        <taxon>Agaricomycotina</taxon>
        <taxon>Agaricomycetes</taxon>
        <taxon>Cantharellales</taxon>
        <taxon>Hydnaceae</taxon>
        <taxon>Hydnum</taxon>
    </lineage>
</organism>
<evidence type="ECO:0000313" key="2">
    <source>
        <dbReference type="Proteomes" id="UP000886523"/>
    </source>
</evidence>
<keyword evidence="2" id="KW-1185">Reference proteome</keyword>
<reference evidence="1" key="1">
    <citation type="journal article" date="2020" name="Nat. Commun.">
        <title>Large-scale genome sequencing of mycorrhizal fungi provides insights into the early evolution of symbiotic traits.</title>
        <authorList>
            <person name="Miyauchi S."/>
            <person name="Kiss E."/>
            <person name="Kuo A."/>
            <person name="Drula E."/>
            <person name="Kohler A."/>
            <person name="Sanchez-Garcia M."/>
            <person name="Morin E."/>
            <person name="Andreopoulos B."/>
            <person name="Barry K.W."/>
            <person name="Bonito G."/>
            <person name="Buee M."/>
            <person name="Carver A."/>
            <person name="Chen C."/>
            <person name="Cichocki N."/>
            <person name="Clum A."/>
            <person name="Culley D."/>
            <person name="Crous P.W."/>
            <person name="Fauchery L."/>
            <person name="Girlanda M."/>
            <person name="Hayes R.D."/>
            <person name="Keri Z."/>
            <person name="LaButti K."/>
            <person name="Lipzen A."/>
            <person name="Lombard V."/>
            <person name="Magnuson J."/>
            <person name="Maillard F."/>
            <person name="Murat C."/>
            <person name="Nolan M."/>
            <person name="Ohm R.A."/>
            <person name="Pangilinan J."/>
            <person name="Pereira M.F."/>
            <person name="Perotto S."/>
            <person name="Peter M."/>
            <person name="Pfister S."/>
            <person name="Riley R."/>
            <person name="Sitrit Y."/>
            <person name="Stielow J.B."/>
            <person name="Szollosi G."/>
            <person name="Zifcakova L."/>
            <person name="Stursova M."/>
            <person name="Spatafora J.W."/>
            <person name="Tedersoo L."/>
            <person name="Vaario L.M."/>
            <person name="Yamada A."/>
            <person name="Yan M."/>
            <person name="Wang P."/>
            <person name="Xu J."/>
            <person name="Bruns T."/>
            <person name="Baldrian P."/>
            <person name="Vilgalys R."/>
            <person name="Dunand C."/>
            <person name="Henrissat B."/>
            <person name="Grigoriev I.V."/>
            <person name="Hibbett D."/>
            <person name="Nagy L.G."/>
            <person name="Martin F.M."/>
        </authorList>
    </citation>
    <scope>NUCLEOTIDE SEQUENCE</scope>
    <source>
        <strain evidence="1">UP504</strain>
    </source>
</reference>
<accession>A0A9P6AI71</accession>
<comment type="caution">
    <text evidence="1">The sequence shown here is derived from an EMBL/GenBank/DDBJ whole genome shotgun (WGS) entry which is preliminary data.</text>
</comment>
<sequence length="140" mass="15694">MLPWPRRCRCLLSLSCKLLTPKQGDCAEGLGMILLDSTLQSILTMVSLLNSEVFGAVYQWLQRFDYSGAIGDLSKREGEASREGKEGYKTWAKSISIQLEEIEAKVNQKMFLGSSRVSILKKLGKDLSEKGFIEKRNSQS</sequence>